<keyword evidence="2" id="KW-1185">Reference proteome</keyword>
<dbReference type="RefSeq" id="WP_138669483.1">
    <property type="nucleotide sequence ID" value="NZ_VCKY01000114.1"/>
</dbReference>
<evidence type="ECO:0000313" key="2">
    <source>
        <dbReference type="Proteomes" id="UP000309128"/>
    </source>
</evidence>
<gene>
    <name evidence="1" type="ORF">ETD86_29415</name>
</gene>
<dbReference type="AlphaFoldDB" id="A0A5S4FA45"/>
<dbReference type="Proteomes" id="UP000309128">
    <property type="component" value="Unassembled WGS sequence"/>
</dbReference>
<protein>
    <submittedName>
        <fullName evidence="1">Uncharacterized protein</fullName>
    </submittedName>
</protein>
<comment type="caution">
    <text evidence="1">The sequence shown here is derived from an EMBL/GenBank/DDBJ whole genome shotgun (WGS) entry which is preliminary data.</text>
</comment>
<proteinExistence type="predicted"/>
<organism evidence="1 2">
    <name type="scientific">Nonomuraea turkmeniaca</name>
    <dbReference type="NCBI Taxonomy" id="103838"/>
    <lineage>
        <taxon>Bacteria</taxon>
        <taxon>Bacillati</taxon>
        <taxon>Actinomycetota</taxon>
        <taxon>Actinomycetes</taxon>
        <taxon>Streptosporangiales</taxon>
        <taxon>Streptosporangiaceae</taxon>
        <taxon>Nonomuraea</taxon>
    </lineage>
</organism>
<dbReference type="EMBL" id="VCKY01000114">
    <property type="protein sequence ID" value="TMR14067.1"/>
    <property type="molecule type" value="Genomic_DNA"/>
</dbReference>
<accession>A0A5S4FA45</accession>
<name>A0A5S4FA45_9ACTN</name>
<evidence type="ECO:0000313" key="1">
    <source>
        <dbReference type="EMBL" id="TMR14067.1"/>
    </source>
</evidence>
<reference evidence="1 2" key="1">
    <citation type="submission" date="2019-05" db="EMBL/GenBank/DDBJ databases">
        <title>Draft genome sequence of Nonomuraea turkmeniaca DSM 43926.</title>
        <authorList>
            <person name="Saricaoglu S."/>
            <person name="Isik K."/>
        </authorList>
    </citation>
    <scope>NUCLEOTIDE SEQUENCE [LARGE SCALE GENOMIC DNA]</scope>
    <source>
        <strain evidence="1 2">DSM 43926</strain>
    </source>
</reference>
<sequence>MITHTTDSGTFDFSFDDTDTFFTISAMPGQQSIFLDMGDWGVTIHKVRLHRIKMLLQGQKPSLGYPDTAYLGKGHALVIVPDGDGMAMDLHKVYVHSPSDVKFTPVGCGVTIPTDSIATVIDAFDAALAASN</sequence>